<evidence type="ECO:0000256" key="4">
    <source>
        <dbReference type="ARBA" id="ARBA00022806"/>
    </source>
</evidence>
<evidence type="ECO:0000256" key="1">
    <source>
        <dbReference type="ARBA" id="ARBA00022723"/>
    </source>
</evidence>
<feature type="domain" description="AAA+ ATPase" evidence="9">
    <location>
        <begin position="545"/>
        <end position="724"/>
    </location>
</feature>
<feature type="compositionally biased region" description="Acidic residues" evidence="8">
    <location>
        <begin position="955"/>
        <end position="967"/>
    </location>
</feature>
<dbReference type="GO" id="GO:0046872">
    <property type="term" value="F:metal ion binding"/>
    <property type="evidence" value="ECO:0007669"/>
    <property type="project" value="UniProtKB-KW"/>
</dbReference>
<feature type="region of interest" description="Disordered" evidence="8">
    <location>
        <begin position="156"/>
        <end position="184"/>
    </location>
</feature>
<dbReference type="CDD" id="cd18808">
    <property type="entry name" value="SF1_C_Upf1"/>
    <property type="match status" value="1"/>
</dbReference>
<dbReference type="GeneID" id="14872249"/>
<accession>F4PX52</accession>
<dbReference type="Pfam" id="PF13087">
    <property type="entry name" value="AAA_12"/>
    <property type="match status" value="1"/>
</dbReference>
<dbReference type="OrthoDB" id="21457at2759"/>
<dbReference type="CDD" id="cd05402">
    <property type="entry name" value="NT_PAP_TUTase"/>
    <property type="match status" value="1"/>
</dbReference>
<dbReference type="CDD" id="cd18042">
    <property type="entry name" value="DEXXQc_SETX"/>
    <property type="match status" value="1"/>
</dbReference>
<dbReference type="Gene3D" id="1.10.1410.10">
    <property type="match status" value="1"/>
</dbReference>
<keyword evidence="6" id="KW-0460">Magnesium</keyword>
<sequence length="1406" mass="159381">MTNPAVKVVGEGIKKQTFYLLEFDRHIKEQEEAIVNLQTKFPLNSQGRRQNIIQARNEIQVTLKKLNVGRKGISLCLQEYTRISKALASFIDHSPISNVTFNDVAKEIKLLEERLRNFARGRDGCKDQQKKIYLSARIAIITQLLKSIDLAKRSRETIPNPSPLSKPPVHQSPDLSRTQPPSVVQVPAPVQVPVQVQFTPRPISNQEKEKEIVKKIGDLEFFMKSTRDHFNSTKQSISQEDRPQILKEYSTKLSVKTNEVKKLQAELLVLRETSSLVNSEEIDYVKCTHKTYGQIVDIFLKCRPQRLTKLAHHIDHQSSIIDNNDRTHDQYNSFIVPLMFEELKEQIVSKITDSGATVNGHDGLLNLFKIQSVATKVKSLTADSTGMLLDFNYKAESRDKDLYKEDLVLLQINAKPTPLYVFAKVISAPLPTGKSDQSCRVYIIDEETLAPHTTEFIEALANLRKTKTEFYVSKVANLITFERELKSIKQFTSHRLSKLVLSPRTFIEDRKNMIVKKQSFIIPSHLDLGNLNPSQLSAIQKSMIQDELTLIQGPPGTGKTTIILNLLRIFHSILGEKETILVCAPSNTAVDEVGLRLLDDGLGLGSETPDIVRIGRLEAVNKKVHSICINKHSKFKEKKRMIREARILLTTLSGAASKILDASPSVIIIDESTQSCEPSTLIPLLLNPNSKVILIGDPKQLPPTVFSKISSRHGYNVSLFERLSNYLPVHMLDTQYRMHPSISKFPSQRFYQSKLKDGENVVKYTNSFYNNAKYGPINFYNIPESQEVSENGNSLKNILESKYVFVLLKKLVQEYPEVKKMIVGIITPYKLQKKELLEARGAFNEKMDVVVNTVDGFQGAEKDIIIFSCVRNKRIGFLSDIRRINVGITRARKAIYVVGKQFIINSGGIDILQEEIRQHDLRHPNGLIVSNGKSDEEELEVFFSSSKDQPFGHGDEDDESDGDDNETEADKLVNSISNLSINPTAANYVELLIKQVEIDISHYNKIKADRNSETKVQAKSAYSRVKNNLGQLVGHQKINISSSQPQLDITDNTINGLLSTAFTDKKCSGETLSTKKSSWNDLLELLKINFPKDSFEAYGSFVNGIQLESSDIDVCFKTSFDTSDPVRRVDLMKSVARCLLAKRDDQGNRDYQLVRLLDSIKVPIIKFTDLKHRVSYDMCFNNRLAIGNSLLVKSYAEIDERAKQLMLLVKYWASRKDINDASGGTLSSYAWLNMVIFYLQTVQPPVLPSLHSNVYSKSDGQLVQSKVDGWKFVDHRHTGFVSQNNKTLFQLFYGFFNFYCKFDFKDQLICIRLGKPTSNRMASQSYMEQNDQSKICIEDPFNTSSNPGSSVQSTSFNIIIFEFMSMKSKLQQLAVSTNNQKIIHQQDFDHLFSKSLKLNELYKKSK</sequence>
<dbReference type="Pfam" id="PF22600">
    <property type="entry name" value="MTPAP-like_central"/>
    <property type="match status" value="1"/>
</dbReference>
<dbReference type="RefSeq" id="XP_004358201.1">
    <property type="nucleotide sequence ID" value="XM_004358144.1"/>
</dbReference>
<dbReference type="PANTHER" id="PTHR10887:SF495">
    <property type="entry name" value="HELICASE SENATAXIN ISOFORM X1-RELATED"/>
    <property type="match status" value="1"/>
</dbReference>
<dbReference type="FunFam" id="3.40.50.300:FF:000326">
    <property type="entry name" value="P-loop containing nucleoside triphosphate hydrolase"/>
    <property type="match status" value="1"/>
</dbReference>
<dbReference type="OMA" id="KLERTSC"/>
<evidence type="ECO:0000256" key="8">
    <source>
        <dbReference type="SAM" id="MobiDB-lite"/>
    </source>
</evidence>
<keyword evidence="5" id="KW-0067">ATP-binding</keyword>
<feature type="coiled-coil region" evidence="7">
    <location>
        <begin position="246"/>
        <end position="273"/>
    </location>
</feature>
<dbReference type="GO" id="GO:0016604">
    <property type="term" value="C:nuclear body"/>
    <property type="evidence" value="ECO:0007669"/>
    <property type="project" value="TreeGrafter"/>
</dbReference>
<evidence type="ECO:0000313" key="10">
    <source>
        <dbReference type="EMBL" id="EGG19855.1"/>
    </source>
</evidence>
<dbReference type="InterPro" id="IPR041677">
    <property type="entry name" value="DNA2/NAM7_AAA_11"/>
</dbReference>
<dbReference type="InterPro" id="IPR045055">
    <property type="entry name" value="DNA2/NAM7-like"/>
</dbReference>
<dbReference type="InterPro" id="IPR043519">
    <property type="entry name" value="NT_sf"/>
</dbReference>
<dbReference type="KEGG" id="dfa:DFA_06958"/>
<evidence type="ECO:0000256" key="6">
    <source>
        <dbReference type="ARBA" id="ARBA00022842"/>
    </source>
</evidence>
<dbReference type="GO" id="GO:0005524">
    <property type="term" value="F:ATP binding"/>
    <property type="evidence" value="ECO:0007669"/>
    <property type="project" value="UniProtKB-KW"/>
</dbReference>
<dbReference type="SUPFAM" id="SSF81631">
    <property type="entry name" value="PAP/OAS1 substrate-binding domain"/>
    <property type="match status" value="1"/>
</dbReference>
<reference evidence="11" key="1">
    <citation type="journal article" date="2011" name="Genome Res.">
        <title>Phylogeny-wide analysis of social amoeba genomes highlights ancient origins for complex intercellular communication.</title>
        <authorList>
            <person name="Heidel A.J."/>
            <person name="Lawal H.M."/>
            <person name="Felder M."/>
            <person name="Schilde C."/>
            <person name="Helps N.R."/>
            <person name="Tunggal B."/>
            <person name="Rivero F."/>
            <person name="John U."/>
            <person name="Schleicher M."/>
            <person name="Eichinger L."/>
            <person name="Platzer M."/>
            <person name="Noegel A.A."/>
            <person name="Schaap P."/>
            <person name="Gloeckner G."/>
        </authorList>
    </citation>
    <scope>NUCLEOTIDE SEQUENCE [LARGE SCALE GENOMIC DNA]</scope>
    <source>
        <strain evidence="11">SH3</strain>
    </source>
</reference>
<keyword evidence="7" id="KW-0175">Coiled coil</keyword>
<evidence type="ECO:0000259" key="9">
    <source>
        <dbReference type="SMART" id="SM00382"/>
    </source>
</evidence>
<dbReference type="GO" id="GO:0001147">
    <property type="term" value="F:transcription termination site sequence-specific DNA binding"/>
    <property type="evidence" value="ECO:0007669"/>
    <property type="project" value="TreeGrafter"/>
</dbReference>
<dbReference type="GO" id="GO:0006369">
    <property type="term" value="P:termination of RNA polymerase II transcription"/>
    <property type="evidence" value="ECO:0007669"/>
    <property type="project" value="TreeGrafter"/>
</dbReference>
<dbReference type="GO" id="GO:0016787">
    <property type="term" value="F:hydrolase activity"/>
    <property type="evidence" value="ECO:0007669"/>
    <property type="project" value="UniProtKB-KW"/>
</dbReference>
<evidence type="ECO:0000256" key="5">
    <source>
        <dbReference type="ARBA" id="ARBA00022840"/>
    </source>
</evidence>
<name>F4PX52_CACFS</name>
<feature type="region of interest" description="Disordered" evidence="8">
    <location>
        <begin position="946"/>
        <end position="968"/>
    </location>
</feature>
<dbReference type="PANTHER" id="PTHR10887">
    <property type="entry name" value="DNA2/NAM7 HELICASE FAMILY"/>
    <property type="match status" value="1"/>
</dbReference>
<keyword evidence="1" id="KW-0479">Metal-binding</keyword>
<protein>
    <recommendedName>
        <fullName evidence="9">AAA+ ATPase domain-containing protein</fullName>
    </recommendedName>
</protein>
<dbReference type="InterPro" id="IPR041679">
    <property type="entry name" value="DNA2/NAM7-like_C"/>
</dbReference>
<dbReference type="SUPFAM" id="SSF81301">
    <property type="entry name" value="Nucleotidyltransferase"/>
    <property type="match status" value="1"/>
</dbReference>
<dbReference type="STRING" id="1054147.F4PX52"/>
<dbReference type="Gene3D" id="3.40.50.300">
    <property type="entry name" value="P-loop containing nucleotide triphosphate hydrolases"/>
    <property type="match status" value="2"/>
</dbReference>
<keyword evidence="4" id="KW-0347">Helicase</keyword>
<dbReference type="SUPFAM" id="SSF52540">
    <property type="entry name" value="P-loop containing nucleoside triphosphate hydrolases"/>
    <property type="match status" value="1"/>
</dbReference>
<dbReference type="InterPro" id="IPR003593">
    <property type="entry name" value="AAA+_ATPase"/>
</dbReference>
<evidence type="ECO:0000256" key="3">
    <source>
        <dbReference type="ARBA" id="ARBA00022801"/>
    </source>
</evidence>
<dbReference type="InterPro" id="IPR047187">
    <property type="entry name" value="SF1_C_Upf1"/>
</dbReference>
<dbReference type="Proteomes" id="UP000007797">
    <property type="component" value="Unassembled WGS sequence"/>
</dbReference>
<evidence type="ECO:0000256" key="7">
    <source>
        <dbReference type="SAM" id="Coils"/>
    </source>
</evidence>
<dbReference type="Gene3D" id="3.30.460.10">
    <property type="entry name" value="Beta Polymerase, domain 2"/>
    <property type="match status" value="1"/>
</dbReference>
<dbReference type="Pfam" id="PF03828">
    <property type="entry name" value="PAP_assoc"/>
    <property type="match status" value="1"/>
</dbReference>
<dbReference type="Pfam" id="PF13086">
    <property type="entry name" value="AAA_11"/>
    <property type="match status" value="2"/>
</dbReference>
<dbReference type="InterPro" id="IPR002058">
    <property type="entry name" value="PAP_assoc"/>
</dbReference>
<dbReference type="EMBL" id="GL883013">
    <property type="protein sequence ID" value="EGG19855.1"/>
    <property type="molecule type" value="Genomic_DNA"/>
</dbReference>
<proteinExistence type="predicted"/>
<dbReference type="InterPro" id="IPR054708">
    <property type="entry name" value="MTPAP-like_central"/>
</dbReference>
<gene>
    <name evidence="10" type="ORF">DFA_06958</name>
</gene>
<evidence type="ECO:0000313" key="11">
    <source>
        <dbReference type="Proteomes" id="UP000007797"/>
    </source>
</evidence>
<dbReference type="SMART" id="SM00382">
    <property type="entry name" value="AAA"/>
    <property type="match status" value="1"/>
</dbReference>
<keyword evidence="2" id="KW-0547">Nucleotide-binding</keyword>
<keyword evidence="11" id="KW-1185">Reference proteome</keyword>
<dbReference type="InterPro" id="IPR027417">
    <property type="entry name" value="P-loop_NTPase"/>
</dbReference>
<evidence type="ECO:0000256" key="2">
    <source>
        <dbReference type="ARBA" id="ARBA00022741"/>
    </source>
</evidence>
<keyword evidence="3" id="KW-0378">Hydrolase</keyword>
<organism evidence="10 11">
    <name type="scientific">Cavenderia fasciculata</name>
    <name type="common">Slime mold</name>
    <name type="synonym">Dictyostelium fasciculatum</name>
    <dbReference type="NCBI Taxonomy" id="261658"/>
    <lineage>
        <taxon>Eukaryota</taxon>
        <taxon>Amoebozoa</taxon>
        <taxon>Evosea</taxon>
        <taxon>Eumycetozoa</taxon>
        <taxon>Dictyostelia</taxon>
        <taxon>Acytosteliales</taxon>
        <taxon>Cavenderiaceae</taxon>
        <taxon>Cavenderia</taxon>
    </lineage>
</organism>
<dbReference type="GO" id="GO:0005694">
    <property type="term" value="C:chromosome"/>
    <property type="evidence" value="ECO:0007669"/>
    <property type="project" value="UniProtKB-ARBA"/>
</dbReference>
<dbReference type="GO" id="GO:0004386">
    <property type="term" value="F:helicase activity"/>
    <property type="evidence" value="ECO:0007669"/>
    <property type="project" value="UniProtKB-KW"/>
</dbReference>